<feature type="domain" description="Haemin-degrading HemS/ChuX" evidence="2">
    <location>
        <begin position="363"/>
        <end position="420"/>
    </location>
</feature>
<dbReference type="InterPro" id="IPR053733">
    <property type="entry name" value="Heme_Transport_Util_sf"/>
</dbReference>
<evidence type="ECO:0000256" key="1">
    <source>
        <dbReference type="SAM" id="MobiDB-lite"/>
    </source>
</evidence>
<dbReference type="SUPFAM" id="SSF144064">
    <property type="entry name" value="Heme iron utilization protein-like"/>
    <property type="match status" value="1"/>
</dbReference>
<feature type="compositionally biased region" description="Gly residues" evidence="1">
    <location>
        <begin position="158"/>
        <end position="178"/>
    </location>
</feature>
<evidence type="ECO:0000259" key="2">
    <source>
        <dbReference type="Pfam" id="PF05171"/>
    </source>
</evidence>
<feature type="region of interest" description="Disordered" evidence="1">
    <location>
        <begin position="1"/>
        <end position="24"/>
    </location>
</feature>
<feature type="compositionally biased region" description="Low complexity" evidence="1">
    <location>
        <begin position="250"/>
        <end position="276"/>
    </location>
</feature>
<reference evidence="3 4" key="1">
    <citation type="submission" date="2024-04" db="EMBL/GenBank/DDBJ databases">
        <title>Novel species of the genus Ideonella isolated from streams.</title>
        <authorList>
            <person name="Lu H."/>
        </authorList>
    </citation>
    <scope>NUCLEOTIDE SEQUENCE [LARGE SCALE GENOMIC DNA]</scope>
    <source>
        <strain evidence="3 4">BYS139W</strain>
    </source>
</reference>
<dbReference type="InterPro" id="IPR007845">
    <property type="entry name" value="HemS/ChuX_dom"/>
</dbReference>
<feature type="compositionally biased region" description="Low complexity" evidence="1">
    <location>
        <begin position="1"/>
        <end position="15"/>
    </location>
</feature>
<dbReference type="Proteomes" id="UP001368500">
    <property type="component" value="Unassembled WGS sequence"/>
</dbReference>
<evidence type="ECO:0000313" key="4">
    <source>
        <dbReference type="Proteomes" id="UP001368500"/>
    </source>
</evidence>
<accession>A0ABU9BH54</accession>
<feature type="region of interest" description="Disordered" evidence="1">
    <location>
        <begin position="243"/>
        <end position="287"/>
    </location>
</feature>
<sequence length="451" mass="47685">MAAFPAPRRAAEPALRPAPPRQNPWQVIDDGPAAHLARIDRLGPGARDARIVGHTQDLRRRLRGDTLGWAALQPLVAAAIGIRERQLLEAHLHHPTPPCPDSHSLQVRPLPLDADGLHTALATLWPLRMLAQGRHGSLRWQAGAPPSAEALQAAGLGHDAGSGGNSGPLGSGSSGSGAGHESAGDDSPRTEGRVWAVEARAPDGGVQRSLQLIDGQGRCTLQWLLDGPLAPVAWLDLMDDAARSPMRPDTPQTPAGPGTARAPARPASHTAAAPTDRPAPPSADGLSAALQQGWRALRDPRQWAPLCATLGLSLDQALRLAPEGYARQLGTDAAVELMTLAAQSGQRCGLRLTPSLPVCAAQPREVRLRDGWLLAEGQDFELRLRLSAIDSCWLLNRPGRDGLHQSLLLLDREGRALAELGEAAHGLAPSRPPCDWRLLLQGLLPAALLSA</sequence>
<name>A0ABU9BH54_9BURK</name>
<evidence type="ECO:0000313" key="3">
    <source>
        <dbReference type="EMBL" id="MEK8028863.1"/>
    </source>
</evidence>
<feature type="compositionally biased region" description="Basic and acidic residues" evidence="1">
    <location>
        <begin position="182"/>
        <end position="191"/>
    </location>
</feature>
<dbReference type="RefSeq" id="WP_341376650.1">
    <property type="nucleotide sequence ID" value="NZ_JBBUTF010000032.1"/>
</dbReference>
<comment type="caution">
    <text evidence="3">The sequence shown here is derived from an EMBL/GenBank/DDBJ whole genome shotgun (WGS) entry which is preliminary data.</text>
</comment>
<organism evidence="3 4">
    <name type="scientific">Pseudaquabacterium rugosum</name>
    <dbReference type="NCBI Taxonomy" id="2984194"/>
    <lineage>
        <taxon>Bacteria</taxon>
        <taxon>Pseudomonadati</taxon>
        <taxon>Pseudomonadota</taxon>
        <taxon>Betaproteobacteria</taxon>
        <taxon>Burkholderiales</taxon>
        <taxon>Sphaerotilaceae</taxon>
        <taxon>Pseudaquabacterium</taxon>
    </lineage>
</organism>
<feature type="region of interest" description="Disordered" evidence="1">
    <location>
        <begin position="155"/>
        <end position="191"/>
    </location>
</feature>
<dbReference type="Pfam" id="PF05171">
    <property type="entry name" value="HemS"/>
    <property type="match status" value="1"/>
</dbReference>
<proteinExistence type="predicted"/>
<protein>
    <recommendedName>
        <fullName evidence="2">Haemin-degrading HemS/ChuX domain-containing protein</fullName>
    </recommendedName>
</protein>
<dbReference type="Gene3D" id="3.40.1570.10">
    <property type="entry name" value="HemS/ChuS/ChuX like domains"/>
    <property type="match status" value="1"/>
</dbReference>
<keyword evidence="4" id="KW-1185">Reference proteome</keyword>
<gene>
    <name evidence="3" type="ORF">AACH11_23130</name>
</gene>
<dbReference type="EMBL" id="JBBUTF010000032">
    <property type="protein sequence ID" value="MEK8028863.1"/>
    <property type="molecule type" value="Genomic_DNA"/>
</dbReference>